<evidence type="ECO:0000259" key="5">
    <source>
        <dbReference type="Pfam" id="PF24991"/>
    </source>
</evidence>
<dbReference type="Pfam" id="PF26184">
    <property type="entry name" value="Ig_NUP210_8th"/>
    <property type="match status" value="1"/>
</dbReference>
<dbReference type="InterPro" id="IPR055097">
    <property type="entry name" value="Ig_NUP210_2nd"/>
</dbReference>
<evidence type="ECO:0000259" key="2">
    <source>
        <dbReference type="Pfam" id="PF22967"/>
    </source>
</evidence>
<dbReference type="GO" id="GO:0005643">
    <property type="term" value="C:nuclear pore"/>
    <property type="evidence" value="ECO:0007669"/>
    <property type="project" value="TreeGrafter"/>
</dbReference>
<dbReference type="InterPro" id="IPR055096">
    <property type="entry name" value="Ig_NUP210_1st"/>
</dbReference>
<protein>
    <submittedName>
        <fullName evidence="6">Nuclear pore membrane glycoprotein 210-like</fullName>
    </submittedName>
</protein>
<organism evidence="6 7">
    <name type="scientific">Araneus ventricosus</name>
    <name type="common">Orbweaver spider</name>
    <name type="synonym">Epeira ventricosa</name>
    <dbReference type="NCBI Taxonomy" id="182803"/>
    <lineage>
        <taxon>Eukaryota</taxon>
        <taxon>Metazoa</taxon>
        <taxon>Ecdysozoa</taxon>
        <taxon>Arthropoda</taxon>
        <taxon>Chelicerata</taxon>
        <taxon>Arachnida</taxon>
        <taxon>Araneae</taxon>
        <taxon>Araneomorphae</taxon>
        <taxon>Entelegynae</taxon>
        <taxon>Araneoidea</taxon>
        <taxon>Araneidae</taxon>
        <taxon>Araneus</taxon>
    </lineage>
</organism>
<reference evidence="6 7" key="1">
    <citation type="journal article" date="2019" name="Sci. Rep.">
        <title>Orb-weaving spider Araneus ventricosus genome elucidates the spidroin gene catalogue.</title>
        <authorList>
            <person name="Kono N."/>
            <person name="Nakamura H."/>
            <person name="Ohtoshi R."/>
            <person name="Moran D.A.P."/>
            <person name="Shinohara A."/>
            <person name="Yoshida Y."/>
            <person name="Fujiwara M."/>
            <person name="Mori M."/>
            <person name="Tomita M."/>
            <person name="Arakawa K."/>
        </authorList>
    </citation>
    <scope>NUCLEOTIDE SEQUENCE [LARGE SCALE GENOMIC DNA]</scope>
</reference>
<evidence type="ECO:0000313" key="7">
    <source>
        <dbReference type="Proteomes" id="UP000499080"/>
    </source>
</evidence>
<comment type="caution">
    <text evidence="6">The sequence shown here is derived from an EMBL/GenBank/DDBJ whole genome shotgun (WGS) entry which is preliminary data.</text>
</comment>
<accession>A0A4Y2M0H2</accession>
<feature type="domain" description="NUP210 Ig-like" evidence="3">
    <location>
        <begin position="241"/>
        <end position="340"/>
    </location>
</feature>
<dbReference type="Pfam" id="PF22969">
    <property type="entry name" value="Ig_NUP210_2nd"/>
    <property type="match status" value="1"/>
</dbReference>
<name>A0A4Y2M0H2_ARAVE</name>
<dbReference type="AlphaFoldDB" id="A0A4Y2M0H2"/>
<evidence type="ECO:0000259" key="4">
    <source>
        <dbReference type="Pfam" id="PF24935"/>
    </source>
</evidence>
<dbReference type="InterPro" id="IPR045197">
    <property type="entry name" value="NUP210-like"/>
</dbReference>
<dbReference type="EMBL" id="BGPR01006566">
    <property type="protein sequence ID" value="GBN20084.1"/>
    <property type="molecule type" value="Genomic_DNA"/>
</dbReference>
<dbReference type="InterPro" id="IPR055099">
    <property type="entry name" value="Ig_NUP210_7th"/>
</dbReference>
<feature type="domain" description="NUP210 Ig-like" evidence="2">
    <location>
        <begin position="139"/>
        <end position="232"/>
    </location>
</feature>
<evidence type="ECO:0000259" key="3">
    <source>
        <dbReference type="Pfam" id="PF22969"/>
    </source>
</evidence>
<evidence type="ECO:0000259" key="1">
    <source>
        <dbReference type="Pfam" id="PF22962"/>
    </source>
</evidence>
<feature type="domain" description="NUP210 Ig-like" evidence="1">
    <location>
        <begin position="755"/>
        <end position="856"/>
    </location>
</feature>
<feature type="non-terminal residue" evidence="6">
    <location>
        <position position="1"/>
    </location>
</feature>
<dbReference type="PANTHER" id="PTHR23019:SF0">
    <property type="entry name" value="NUCLEAR PORE MEMBRANE GLYCOPROTEIN 210"/>
    <property type="match status" value="1"/>
</dbReference>
<dbReference type="Pfam" id="PF22962">
    <property type="entry name" value="Ig_NUP210_7th"/>
    <property type="match status" value="1"/>
</dbReference>
<dbReference type="InterPro" id="IPR056898">
    <property type="entry name" value="Ig_NUP210_6th"/>
</dbReference>
<dbReference type="OrthoDB" id="361283at2759"/>
<dbReference type="Pfam" id="PF22967">
    <property type="entry name" value="Ig_NUP210_1st"/>
    <property type="match status" value="1"/>
</dbReference>
<gene>
    <name evidence="6" type="primary">Nup210l</name>
    <name evidence="6" type="ORF">AVEN_76261_1</name>
</gene>
<feature type="domain" description="NUP210 fourth Ig-like" evidence="5">
    <location>
        <begin position="455"/>
        <end position="528"/>
    </location>
</feature>
<dbReference type="InterPro" id="IPR056897">
    <property type="entry name" value="Ig_NUP210_4th"/>
</dbReference>
<evidence type="ECO:0000313" key="6">
    <source>
        <dbReference type="EMBL" id="GBN20084.1"/>
    </source>
</evidence>
<dbReference type="Proteomes" id="UP000499080">
    <property type="component" value="Unassembled WGS sequence"/>
</dbReference>
<dbReference type="Pfam" id="PF24935">
    <property type="entry name" value="Ig_NUP210_6th"/>
    <property type="match status" value="1"/>
</dbReference>
<keyword evidence="7" id="KW-1185">Reference proteome</keyword>
<proteinExistence type="predicted"/>
<feature type="domain" description="NUP210 Ig-like" evidence="4">
    <location>
        <begin position="645"/>
        <end position="729"/>
    </location>
</feature>
<dbReference type="Pfam" id="PF24991">
    <property type="entry name" value="Ig_NUP210_4th"/>
    <property type="match status" value="1"/>
</dbReference>
<dbReference type="PANTHER" id="PTHR23019">
    <property type="entry name" value="NUCLEAR PORE MEMBRANE GLYCOPROTEIN GP210-RELATED"/>
    <property type="match status" value="1"/>
</dbReference>
<sequence>FSQLQQPSETKSIIVSLLSRFVLKHAYRAKCRGRGGLVVRSRPRDWKVAEEHKFLLASERPSVRRSGSSACGARDLVVRTGLAGVAAHRRFEEQASSTWIKMFLPDSFQQLFFESSKKRRWAIYAWLIIFISLKQILAVRLNAPRILLPYNKNGGLPSNYTLRILDDDANDCYEWRSEDRHLVHVDPISERAEGCSSAAIVSIVSSSTEKRITKVKAKGRTGFELECDVITDFPFKIELISTTDELTVDSPPESVTVIAKDRFGHQFTSINGLKFEWNVEEEADESVASSDSNVVRLRPHASSPVVDGWALRGLLGHSVLVEPLNVGSCKIRASTMETESVELSTQEAKVHILSNVRVLPSSALRLVRRGTLRLGLTHARRGELESGKDFTVSKEDSKIVELDEKDGAVAITGLDYGEAYLTLKSIHAAFPSIDMQVEVVKPARLEIRISRGGYKMLEEHKSYLVSVELFDENAKVIYPSDNLKVAVSFPTQLFYINSTTSNGTWYVVQALTPGKGVIKAELKGIYLKDSSLSKEYELQNSLTVTVCQKIQIFPPFTLLPSDSLRNSSHEIRLLASGGTGNYHWTIYTNNELSATVRYDKEKSHMGYLEIKKEGDFTVIITDEENVNFIASAKVSVQPVIDVETYPTVVEAEIGNVLILPVAFLAYEDKERKIIRKFDDCSKVEPTVEIIEKHVFIYDKEPHVPAFGKGCRTLQFRCKYPGHSRINVYYGPENGNENETHKTTTLLSCFKNLKPVHPVRVAVLPLGASMEVAFDGGPRKWPLYKTGHYQNLEASNPDLLDIEIVRDPIRYNKDLTVFRVLCKALGENTLTFRIGNEPSATNPHPAKADTSIKVVCSHPHSVHLKLAQKQNKKPKKDNIVKVPFYGEKLFSVDIWLKDSMGRKLYNISSLNIRWSFSDHSLAGVPDSKNGFTTHANAAAGYTKISRDFKELKMTGGTGKLTVKAEVLGYRKDSFEKAGISEKNELKAISGSIDLDLVSLRDIHEDMYAENDGEKQERGEELTNLVDEHSCSFPPVTCVPLHKSPCTRSPVNEL</sequence>